<evidence type="ECO:0000256" key="2">
    <source>
        <dbReference type="ARBA" id="ARBA00023125"/>
    </source>
</evidence>
<dbReference type="EMBL" id="VYKK01000027">
    <property type="protein sequence ID" value="KAA8998385.1"/>
    <property type="molecule type" value="Genomic_DNA"/>
</dbReference>
<dbReference type="SMART" id="SM00422">
    <property type="entry name" value="HTH_MERR"/>
    <property type="match status" value="1"/>
</dbReference>
<name>A0A5J5FX08_9BACL</name>
<accession>A0A5J5FX08</accession>
<keyword evidence="3" id="KW-0804">Transcription</keyword>
<evidence type="ECO:0000313" key="6">
    <source>
        <dbReference type="EMBL" id="KAA8998385.1"/>
    </source>
</evidence>
<keyword evidence="1" id="KW-0805">Transcription regulation</keyword>
<evidence type="ECO:0000256" key="1">
    <source>
        <dbReference type="ARBA" id="ARBA00023015"/>
    </source>
</evidence>
<dbReference type="InterPro" id="IPR000551">
    <property type="entry name" value="MerR-type_HTH_dom"/>
</dbReference>
<dbReference type="InterPro" id="IPR036724">
    <property type="entry name" value="Cobalamin-bd_sf"/>
</dbReference>
<dbReference type="AlphaFoldDB" id="A0A5J5FX08"/>
<dbReference type="CDD" id="cd02065">
    <property type="entry name" value="B12-binding_like"/>
    <property type="match status" value="1"/>
</dbReference>
<organism evidence="6 7">
    <name type="scientific">Paenibacillus spiritus</name>
    <dbReference type="NCBI Taxonomy" id="2496557"/>
    <lineage>
        <taxon>Bacteria</taxon>
        <taxon>Bacillati</taxon>
        <taxon>Bacillota</taxon>
        <taxon>Bacilli</taxon>
        <taxon>Bacillales</taxon>
        <taxon>Paenibacillaceae</taxon>
        <taxon>Paenibacillus</taxon>
    </lineage>
</organism>
<sequence length="312" mass="34586">MYTIKEVAAMLDIPSVTLRAWESRYQAVIPQRTESGYRLYSQRDVDDLRWLKEQTEARGIGISHAVRLLKAGREAAPSEKPVAAAPGTPEQAYLQLRRQIYEALLEFQGERAAGLTDFGFSVYGYETMFHEVLAPVLVLVGDAWENGEATVAQEHYMTHFVANRFHALFHVFPVNASLPKAVCFCPAGERHEVGLLLFSLFLRRNGVEVIYLGADTPEEGVSALLREKDGIGAVCLSLTDRALLPYAEEVIARLAGLAEGALFIAGGSAFSDWQSPEGFPVRLHRSGENPARWQSWFSAVFAGRSRLPGRMT</sequence>
<dbReference type="Proteomes" id="UP000367750">
    <property type="component" value="Unassembled WGS sequence"/>
</dbReference>
<dbReference type="OrthoDB" id="9800334at2"/>
<dbReference type="SUPFAM" id="SSF46955">
    <property type="entry name" value="Putative DNA-binding domain"/>
    <property type="match status" value="1"/>
</dbReference>
<dbReference type="InterPro" id="IPR003759">
    <property type="entry name" value="Cbl-bd_cap"/>
</dbReference>
<dbReference type="GO" id="GO:0031419">
    <property type="term" value="F:cobalamin binding"/>
    <property type="evidence" value="ECO:0007669"/>
    <property type="project" value="InterPro"/>
</dbReference>
<evidence type="ECO:0000259" key="4">
    <source>
        <dbReference type="PROSITE" id="PS50937"/>
    </source>
</evidence>
<dbReference type="PROSITE" id="PS51332">
    <property type="entry name" value="B12_BINDING"/>
    <property type="match status" value="1"/>
</dbReference>
<keyword evidence="7" id="KW-1185">Reference proteome</keyword>
<dbReference type="GO" id="GO:0003700">
    <property type="term" value="F:DNA-binding transcription factor activity"/>
    <property type="evidence" value="ECO:0007669"/>
    <property type="project" value="InterPro"/>
</dbReference>
<dbReference type="PANTHER" id="PTHR30204">
    <property type="entry name" value="REDOX-CYCLING DRUG-SENSING TRANSCRIPTIONAL ACTIVATOR SOXR"/>
    <property type="match status" value="1"/>
</dbReference>
<gene>
    <name evidence="6" type="ORF">F4V43_16675</name>
</gene>
<feature type="domain" description="B12-binding" evidence="5">
    <location>
        <begin position="178"/>
        <end position="312"/>
    </location>
</feature>
<protein>
    <submittedName>
        <fullName evidence="6">MerR family transcriptional regulator</fullName>
    </submittedName>
</protein>
<dbReference type="PANTHER" id="PTHR30204:SF67">
    <property type="entry name" value="HTH-TYPE TRANSCRIPTIONAL REGULATOR MLRA-RELATED"/>
    <property type="match status" value="1"/>
</dbReference>
<dbReference type="RefSeq" id="WP_150459392.1">
    <property type="nucleotide sequence ID" value="NZ_VYKK01000027.1"/>
</dbReference>
<keyword evidence="2" id="KW-0238">DNA-binding</keyword>
<evidence type="ECO:0000256" key="3">
    <source>
        <dbReference type="ARBA" id="ARBA00023163"/>
    </source>
</evidence>
<evidence type="ECO:0000259" key="5">
    <source>
        <dbReference type="PROSITE" id="PS51332"/>
    </source>
</evidence>
<dbReference type="InterPro" id="IPR009061">
    <property type="entry name" value="DNA-bd_dom_put_sf"/>
</dbReference>
<reference evidence="6 7" key="1">
    <citation type="submission" date="2019-09" db="EMBL/GenBank/DDBJ databases">
        <title>Bacillus ochoae sp. nov., Paenibacillus whitsoniae sp. nov., Paenibacillus spiritus sp. nov. Isolated from the Mars Exploration Rover during spacecraft assembly.</title>
        <authorList>
            <person name="Seuylemezian A."/>
            <person name="Vaishampayan P."/>
        </authorList>
    </citation>
    <scope>NUCLEOTIDE SEQUENCE [LARGE SCALE GENOMIC DNA]</scope>
    <source>
        <strain evidence="6 7">MER_111</strain>
    </source>
</reference>
<dbReference type="GO" id="GO:0003677">
    <property type="term" value="F:DNA binding"/>
    <property type="evidence" value="ECO:0007669"/>
    <property type="project" value="UniProtKB-KW"/>
</dbReference>
<dbReference type="Pfam" id="PF02607">
    <property type="entry name" value="B12-binding_2"/>
    <property type="match status" value="1"/>
</dbReference>
<feature type="domain" description="HTH merR-type" evidence="4">
    <location>
        <begin position="1"/>
        <end position="71"/>
    </location>
</feature>
<dbReference type="Gene3D" id="1.10.1240.10">
    <property type="entry name" value="Methionine synthase domain"/>
    <property type="match status" value="1"/>
</dbReference>
<dbReference type="InterPro" id="IPR047057">
    <property type="entry name" value="MerR_fam"/>
</dbReference>
<dbReference type="Pfam" id="PF13411">
    <property type="entry name" value="MerR_1"/>
    <property type="match status" value="1"/>
</dbReference>
<dbReference type="Gene3D" id="1.10.1660.10">
    <property type="match status" value="1"/>
</dbReference>
<dbReference type="Pfam" id="PF02310">
    <property type="entry name" value="B12-binding"/>
    <property type="match status" value="1"/>
</dbReference>
<dbReference type="PROSITE" id="PS50937">
    <property type="entry name" value="HTH_MERR_2"/>
    <property type="match status" value="1"/>
</dbReference>
<dbReference type="SUPFAM" id="SSF52242">
    <property type="entry name" value="Cobalamin (vitamin B12)-binding domain"/>
    <property type="match status" value="1"/>
</dbReference>
<dbReference type="InterPro" id="IPR036594">
    <property type="entry name" value="Meth_synthase_dom"/>
</dbReference>
<evidence type="ECO:0000313" key="7">
    <source>
        <dbReference type="Proteomes" id="UP000367750"/>
    </source>
</evidence>
<dbReference type="Gene3D" id="3.40.50.280">
    <property type="entry name" value="Cobalamin-binding domain"/>
    <property type="match status" value="1"/>
</dbReference>
<dbReference type="GO" id="GO:0046872">
    <property type="term" value="F:metal ion binding"/>
    <property type="evidence" value="ECO:0007669"/>
    <property type="project" value="InterPro"/>
</dbReference>
<proteinExistence type="predicted"/>
<comment type="caution">
    <text evidence="6">The sequence shown here is derived from an EMBL/GenBank/DDBJ whole genome shotgun (WGS) entry which is preliminary data.</text>
</comment>
<dbReference type="InterPro" id="IPR006158">
    <property type="entry name" value="Cobalamin-bd"/>
</dbReference>
<dbReference type="CDD" id="cd01104">
    <property type="entry name" value="HTH_MlrA-CarA"/>
    <property type="match status" value="1"/>
</dbReference>